<dbReference type="Proteomes" id="UP000077623">
    <property type="component" value="Unassembled WGS sequence"/>
</dbReference>
<organism evidence="1 2">
    <name type="scientific">Candidatus Mycoplasma haematobovis</name>
    <dbReference type="NCBI Taxonomy" id="432608"/>
    <lineage>
        <taxon>Bacteria</taxon>
        <taxon>Bacillati</taxon>
        <taxon>Mycoplasmatota</taxon>
        <taxon>Mollicutes</taxon>
        <taxon>Mycoplasmataceae</taxon>
        <taxon>Mycoplasma</taxon>
    </lineage>
</organism>
<sequence length="195" mass="21775">MTNLGTKITIGVLTAGTLSGAGYGIHALTDTTDTLRNYLSNSGLNITGDGEASEWTKVLATYKLEVTKELKIQEKVTTSNDIKNWCSSNLTKLIKSKSDVLYKRASKWCIKYKTIEEELTIDKFEKEVSKLQTKHDSLSTEMKEIIKGVTLSPAKTQNENGEKIKQWCTENSKRSYSDENKSYIDNIKSACLTEG</sequence>
<accession>A0A1A9QEB4</accession>
<comment type="caution">
    <text evidence="1">The sequence shown here is derived from an EMBL/GenBank/DDBJ whole genome shotgun (WGS) entry which is preliminary data.</text>
</comment>
<dbReference type="AlphaFoldDB" id="A0A1A9QEB4"/>
<evidence type="ECO:0000313" key="1">
    <source>
        <dbReference type="EMBL" id="OAL10030.1"/>
    </source>
</evidence>
<keyword evidence="2" id="KW-1185">Reference proteome</keyword>
<dbReference type="RefSeq" id="WP_187150416.1">
    <property type="nucleotide sequence ID" value="NZ_LWUJ01000012.1"/>
</dbReference>
<name>A0A1A9QEB4_9MOLU</name>
<protein>
    <submittedName>
        <fullName evidence="1">Uncharacterized protein</fullName>
    </submittedName>
</protein>
<reference evidence="2" key="1">
    <citation type="submission" date="2016-04" db="EMBL/GenBank/DDBJ databases">
        <authorList>
            <person name="Quiroz-Castaneda R.E."/>
            <person name="Martinez-Ocampo F."/>
        </authorList>
    </citation>
    <scope>NUCLEOTIDE SEQUENCE [LARGE SCALE GENOMIC DNA]</scope>
    <source>
        <strain evidence="2">INIFAP01</strain>
    </source>
</reference>
<evidence type="ECO:0000313" key="2">
    <source>
        <dbReference type="Proteomes" id="UP000077623"/>
    </source>
</evidence>
<proteinExistence type="predicted"/>
<gene>
    <name evidence="1" type="ORF">A6V39_03895</name>
</gene>
<dbReference type="EMBL" id="LWUJ01000012">
    <property type="protein sequence ID" value="OAL10030.1"/>
    <property type="molecule type" value="Genomic_DNA"/>
</dbReference>
<dbReference type="STRING" id="432608.A6V39_03895"/>